<reference evidence="1" key="1">
    <citation type="submission" date="2023-04" db="EMBL/GenBank/DDBJ databases">
        <title>Comparative genomic analysis of Cohnella hashimotonis sp. nov., isolated from the International Space Station.</title>
        <authorList>
            <person name="Venkateswaran K."/>
            <person name="Simpson A."/>
        </authorList>
    </citation>
    <scope>NUCLEOTIDE SEQUENCE</scope>
    <source>
        <strain evidence="1">F6_2S_P_1</strain>
    </source>
</reference>
<dbReference type="Gene3D" id="3.40.630.30">
    <property type="match status" value="1"/>
</dbReference>
<keyword evidence="2" id="KW-1185">Reference proteome</keyword>
<dbReference type="RefSeq" id="WP_282909732.1">
    <property type="nucleotide sequence ID" value="NZ_JAGRPV010000001.1"/>
</dbReference>
<comment type="caution">
    <text evidence="1">The sequence shown here is derived from an EMBL/GenBank/DDBJ whole genome shotgun (WGS) entry which is preliminary data.</text>
</comment>
<dbReference type="EMBL" id="JAGRPV010000001">
    <property type="protein sequence ID" value="MDI4646922.1"/>
    <property type="molecule type" value="Genomic_DNA"/>
</dbReference>
<sequence length="94" mass="10900">MYVQRVLESRDLDTICTFPQSEEELFYVSPRFVFPLTPEQILSLVEDRFEPTVIIDDATQEVVAYANVYKGEEDMKLNSIGANKFITIHMTYPC</sequence>
<name>A0ABT6TJA9_9BACL</name>
<protein>
    <recommendedName>
        <fullName evidence="3">GNAT family N-acetyltransferase</fullName>
    </recommendedName>
</protein>
<accession>A0ABT6TJA9</accession>
<dbReference type="Proteomes" id="UP001161691">
    <property type="component" value="Unassembled WGS sequence"/>
</dbReference>
<organism evidence="1 2">
    <name type="scientific">Cohnella hashimotonis</name>
    <dbReference type="NCBI Taxonomy" id="2826895"/>
    <lineage>
        <taxon>Bacteria</taxon>
        <taxon>Bacillati</taxon>
        <taxon>Bacillota</taxon>
        <taxon>Bacilli</taxon>
        <taxon>Bacillales</taxon>
        <taxon>Paenibacillaceae</taxon>
        <taxon>Cohnella</taxon>
    </lineage>
</organism>
<proteinExistence type="predicted"/>
<gene>
    <name evidence="1" type="ORF">KB449_18245</name>
</gene>
<evidence type="ECO:0000313" key="1">
    <source>
        <dbReference type="EMBL" id="MDI4646922.1"/>
    </source>
</evidence>
<evidence type="ECO:0008006" key="3">
    <source>
        <dbReference type="Google" id="ProtNLM"/>
    </source>
</evidence>
<evidence type="ECO:0000313" key="2">
    <source>
        <dbReference type="Proteomes" id="UP001161691"/>
    </source>
</evidence>